<dbReference type="EMBL" id="SJPX01000006">
    <property type="protein sequence ID" value="TWU47002.1"/>
    <property type="molecule type" value="Genomic_DNA"/>
</dbReference>
<dbReference type="GO" id="GO:0015562">
    <property type="term" value="F:efflux transmembrane transporter activity"/>
    <property type="evidence" value="ECO:0007669"/>
    <property type="project" value="InterPro"/>
</dbReference>
<evidence type="ECO:0000313" key="2">
    <source>
        <dbReference type="EMBL" id="TWU47002.1"/>
    </source>
</evidence>
<evidence type="ECO:0000313" key="3">
    <source>
        <dbReference type="Proteomes" id="UP000317977"/>
    </source>
</evidence>
<dbReference type="InterPro" id="IPR003423">
    <property type="entry name" value="OMP_efflux"/>
</dbReference>
<dbReference type="RefSeq" id="WP_146537417.1">
    <property type="nucleotide sequence ID" value="NZ_SJPX01000006.1"/>
</dbReference>
<protein>
    <submittedName>
        <fullName evidence="2">Outer membrane efflux protein</fullName>
    </submittedName>
</protein>
<dbReference type="PANTHER" id="PTHR30203">
    <property type="entry name" value="OUTER MEMBRANE CATION EFFLUX PROTEIN"/>
    <property type="match status" value="1"/>
</dbReference>
<keyword evidence="3" id="KW-1185">Reference proteome</keyword>
<dbReference type="Pfam" id="PF02321">
    <property type="entry name" value="OEP"/>
    <property type="match status" value="1"/>
</dbReference>
<sequence length="471" mass="51401">MAILKRDAIKTMLAVTVVTAATVGCKSPQPCCDPNFVSREVSWRTESQHERVEPCREVVPAGVVLEDGLSEDEAVQTALVNNSAFQATLAQFGMAQGDAVQANLIANPQFLVYFPTGSKEGQYTLFAPIESYLLRPTRVKIANREYRRVGEQLVQNGLDLARNVRVAYADFAVASQQASLANEALQIRESIADLTRKRLEEGDISELETISAKVDRLNATAASGVQQNVVAIAEARLASRIGLTNLDTPLVPLPIQSPAMPMLDEATLIAQALACRPDYASAKWAVAAASQRSRLSRWLFLRMDGVLDVRSNPGGRTGGGMRFDIPIFNRNQGGVLRADWEVNAAMHARDAIHDQIVADVRTAVRQMRQASENLRILEQEVAPVLAEALTIAQKGFADGGTDYLLVLQTTTQYLDTRARILDQKAAYSRALAELERAVGCHLEAGGVNVEQILAASEFELEQVVVQEFDES</sequence>
<dbReference type="PROSITE" id="PS51257">
    <property type="entry name" value="PROKAR_LIPOPROTEIN"/>
    <property type="match status" value="1"/>
</dbReference>
<dbReference type="SUPFAM" id="SSF56954">
    <property type="entry name" value="Outer membrane efflux proteins (OEP)"/>
    <property type="match status" value="1"/>
</dbReference>
<evidence type="ECO:0000256" key="1">
    <source>
        <dbReference type="ARBA" id="ARBA00007613"/>
    </source>
</evidence>
<dbReference type="OrthoDB" id="257841at2"/>
<name>A0A5C6EDA5_9BACT</name>
<proteinExistence type="inferred from homology"/>
<accession>A0A5C6EDA5</accession>
<dbReference type="InterPro" id="IPR010131">
    <property type="entry name" value="MdtP/NodT-like"/>
</dbReference>
<comment type="caution">
    <text evidence="2">The sequence shown here is derived from an EMBL/GenBank/DDBJ whole genome shotgun (WGS) entry which is preliminary data.</text>
</comment>
<comment type="similarity">
    <text evidence="1">Belongs to the outer membrane factor (OMF) (TC 1.B.17) family.</text>
</comment>
<organism evidence="2 3">
    <name type="scientific">Rubripirellula reticaptiva</name>
    <dbReference type="NCBI Taxonomy" id="2528013"/>
    <lineage>
        <taxon>Bacteria</taxon>
        <taxon>Pseudomonadati</taxon>
        <taxon>Planctomycetota</taxon>
        <taxon>Planctomycetia</taxon>
        <taxon>Pirellulales</taxon>
        <taxon>Pirellulaceae</taxon>
        <taxon>Rubripirellula</taxon>
    </lineage>
</organism>
<dbReference type="PANTHER" id="PTHR30203:SF24">
    <property type="entry name" value="BLR4935 PROTEIN"/>
    <property type="match status" value="1"/>
</dbReference>
<dbReference type="Gene3D" id="1.20.1600.10">
    <property type="entry name" value="Outer membrane efflux proteins (OEP)"/>
    <property type="match status" value="1"/>
</dbReference>
<dbReference type="AlphaFoldDB" id="A0A5C6EDA5"/>
<gene>
    <name evidence="2" type="ORF">Poly59_59760</name>
</gene>
<reference evidence="2 3" key="1">
    <citation type="submission" date="2019-02" db="EMBL/GenBank/DDBJ databases">
        <title>Deep-cultivation of Planctomycetes and their phenomic and genomic characterization uncovers novel biology.</title>
        <authorList>
            <person name="Wiegand S."/>
            <person name="Jogler M."/>
            <person name="Boedeker C."/>
            <person name="Pinto D."/>
            <person name="Vollmers J."/>
            <person name="Rivas-Marin E."/>
            <person name="Kohn T."/>
            <person name="Peeters S.H."/>
            <person name="Heuer A."/>
            <person name="Rast P."/>
            <person name="Oberbeckmann S."/>
            <person name="Bunk B."/>
            <person name="Jeske O."/>
            <person name="Meyerdierks A."/>
            <person name="Storesund J.E."/>
            <person name="Kallscheuer N."/>
            <person name="Luecker S."/>
            <person name="Lage O.M."/>
            <person name="Pohl T."/>
            <person name="Merkel B.J."/>
            <person name="Hornburger P."/>
            <person name="Mueller R.-W."/>
            <person name="Bruemmer F."/>
            <person name="Labrenz M."/>
            <person name="Spormann A.M."/>
            <person name="Op Den Camp H."/>
            <person name="Overmann J."/>
            <person name="Amann R."/>
            <person name="Jetten M.S.M."/>
            <person name="Mascher T."/>
            <person name="Medema M.H."/>
            <person name="Devos D.P."/>
            <person name="Kaster A.-K."/>
            <person name="Ovreas L."/>
            <person name="Rohde M."/>
            <person name="Galperin M.Y."/>
            <person name="Jogler C."/>
        </authorList>
    </citation>
    <scope>NUCLEOTIDE SEQUENCE [LARGE SCALE GENOMIC DNA]</scope>
    <source>
        <strain evidence="2 3">Poly59</strain>
    </source>
</reference>
<dbReference type="Proteomes" id="UP000317977">
    <property type="component" value="Unassembled WGS sequence"/>
</dbReference>